<sequence>MGEHVGKQEQHGLIVARAQPEPFMRAVRKLVRDGTYLKLARGVYIPRADYTSQPPWEQHRLRALALGTSGIRIIGGRSAALLWGMWTLVDKNSPVEYYVARGRKDTTCSGRKLTGRLSTKDYVQGQHVAVTNIAQTALDLARFHGVEDCFMSVCWALKHRSDATEELHRAATRSPMLAQCLQLADPHLDSAAEAYFLAQVRHEGLVDLAPQVELIDARGVLRRVDFYVRGTRIVIEISGLGKYGDTEDKQRFSIEKATNRLDALVTAGYRVWAYSAKQAFSGYAYRDVLRRLQLHHKK</sequence>
<evidence type="ECO:0000313" key="1">
    <source>
        <dbReference type="EMBL" id="EKX87809.1"/>
    </source>
</evidence>
<comment type="caution">
    <text evidence="1">The sequence shown here is derived from an EMBL/GenBank/DDBJ whole genome shotgun (WGS) entry which is preliminary data.</text>
</comment>
<dbReference type="HOGENOM" id="CLU_932898_0_0_11"/>
<organism evidence="1 2">
    <name type="scientific">Corynebacterium durum F0235</name>
    <dbReference type="NCBI Taxonomy" id="1035195"/>
    <lineage>
        <taxon>Bacteria</taxon>
        <taxon>Bacillati</taxon>
        <taxon>Actinomycetota</taxon>
        <taxon>Actinomycetes</taxon>
        <taxon>Mycobacteriales</taxon>
        <taxon>Corynebacteriaceae</taxon>
        <taxon>Corynebacterium</taxon>
    </lineage>
</organism>
<gene>
    <name evidence="1" type="ORF">HMPREF9997_02586</name>
</gene>
<dbReference type="RefSeq" id="WP_006062390.1">
    <property type="nucleotide sequence ID" value="NZ_KB290824.1"/>
</dbReference>
<keyword evidence="2" id="KW-1185">Reference proteome</keyword>
<accession>L1MA10</accession>
<dbReference type="EMBL" id="AMEM01000041">
    <property type="protein sequence ID" value="EKX87809.1"/>
    <property type="molecule type" value="Genomic_DNA"/>
</dbReference>
<dbReference type="PATRIC" id="fig|1035195.3.peg.2312"/>
<evidence type="ECO:0008006" key="3">
    <source>
        <dbReference type="Google" id="ProtNLM"/>
    </source>
</evidence>
<name>L1MA10_9CORY</name>
<proteinExistence type="predicted"/>
<reference evidence="1 2" key="1">
    <citation type="submission" date="2012-05" db="EMBL/GenBank/DDBJ databases">
        <authorList>
            <person name="Weinstock G."/>
            <person name="Sodergren E."/>
            <person name="Lobos E.A."/>
            <person name="Fulton L."/>
            <person name="Fulton R."/>
            <person name="Courtney L."/>
            <person name="Fronick C."/>
            <person name="O'Laughlin M."/>
            <person name="Godfrey J."/>
            <person name="Wilson R.M."/>
            <person name="Miner T."/>
            <person name="Farmer C."/>
            <person name="Delehaunty K."/>
            <person name="Cordes M."/>
            <person name="Minx P."/>
            <person name="Tomlinson C."/>
            <person name="Chen J."/>
            <person name="Wollam A."/>
            <person name="Pepin K.H."/>
            <person name="Bhonagiri V."/>
            <person name="Zhang X."/>
            <person name="Suruliraj S."/>
            <person name="Warren W."/>
            <person name="Mitreva M."/>
            <person name="Mardis E.R."/>
            <person name="Wilson R.K."/>
        </authorList>
    </citation>
    <scope>NUCLEOTIDE SEQUENCE [LARGE SCALE GENOMIC DNA]</scope>
    <source>
        <strain evidence="1 2">F0235</strain>
    </source>
</reference>
<protein>
    <recommendedName>
        <fullName evidence="3">DUF559 domain-containing protein</fullName>
    </recommendedName>
</protein>
<dbReference type="AlphaFoldDB" id="L1MA10"/>
<dbReference type="STRING" id="1035195.HMPREF9997_02586"/>
<evidence type="ECO:0000313" key="2">
    <source>
        <dbReference type="Proteomes" id="UP000010445"/>
    </source>
</evidence>
<dbReference type="Proteomes" id="UP000010445">
    <property type="component" value="Unassembled WGS sequence"/>
</dbReference>
<dbReference type="eggNOG" id="COG5340">
    <property type="taxonomic scope" value="Bacteria"/>
</dbReference>